<gene>
    <name evidence="3" type="ORF">ACFQGD_25645</name>
</gene>
<evidence type="ECO:0000259" key="2">
    <source>
        <dbReference type="Pfam" id="PF01522"/>
    </source>
</evidence>
<organism evidence="3 4">
    <name type="scientific">Haloechinothrix salitolerans</name>
    <dbReference type="NCBI Taxonomy" id="926830"/>
    <lineage>
        <taxon>Bacteria</taxon>
        <taxon>Bacillati</taxon>
        <taxon>Actinomycetota</taxon>
        <taxon>Actinomycetes</taxon>
        <taxon>Pseudonocardiales</taxon>
        <taxon>Pseudonocardiaceae</taxon>
        <taxon>Haloechinothrix</taxon>
    </lineage>
</organism>
<protein>
    <submittedName>
        <fullName evidence="3">Polysaccharide deacetylase family protein</fullName>
    </submittedName>
</protein>
<sequence>MATSASRPSPHAQNAVHETAGGEGIIKSPEQVVDVVEAHASHHRIPDRIEWPDANRVAVNLTVDFDAMLLRKLLDEPPMQLGKGEFGGRVGVWRLLELFRRHNVSATFFVPGRICELYPDAVRQAAADGHEVADHMWEHRVPADYEIERAHLVRTADALAATTGIRPIGSRSWHDADLMSELGYLYNSHDAADDRPHFVTTDSGTELVSLPFHYTWDDAMYFNFAWLNTENSAQRMADSDRVLELWWDAFQQQYKVGGYLNLCLHPEFSGRSLRIDMLDELIRRMKSFDGVWFSTCADVARHMLGAGRS</sequence>
<comment type="caution">
    <text evidence="3">The sequence shown here is derived from an EMBL/GenBank/DDBJ whole genome shotgun (WGS) entry which is preliminary data.</text>
</comment>
<dbReference type="Pfam" id="PF01522">
    <property type="entry name" value="Polysacc_deac_1"/>
    <property type="match status" value="1"/>
</dbReference>
<accession>A0ABW2C5W0</accession>
<feature type="domain" description="NodB homology" evidence="2">
    <location>
        <begin position="92"/>
        <end position="167"/>
    </location>
</feature>
<keyword evidence="4" id="KW-1185">Reference proteome</keyword>
<dbReference type="PANTHER" id="PTHR47561:SF1">
    <property type="entry name" value="POLYSACCHARIDE DEACETYLASE FAMILY PROTEIN (AFU_ORTHOLOGUE AFUA_6G05030)"/>
    <property type="match status" value="1"/>
</dbReference>
<dbReference type="Gene3D" id="3.20.20.370">
    <property type="entry name" value="Glycoside hydrolase/deacetylase"/>
    <property type="match status" value="1"/>
</dbReference>
<dbReference type="EMBL" id="JBHSXX010000001">
    <property type="protein sequence ID" value="MFC6870523.1"/>
    <property type="molecule type" value="Genomic_DNA"/>
</dbReference>
<dbReference type="Proteomes" id="UP001596337">
    <property type="component" value="Unassembled WGS sequence"/>
</dbReference>
<reference evidence="4" key="1">
    <citation type="journal article" date="2019" name="Int. J. Syst. Evol. Microbiol.">
        <title>The Global Catalogue of Microorganisms (GCM) 10K type strain sequencing project: providing services to taxonomists for standard genome sequencing and annotation.</title>
        <authorList>
            <consortium name="The Broad Institute Genomics Platform"/>
            <consortium name="The Broad Institute Genome Sequencing Center for Infectious Disease"/>
            <person name="Wu L."/>
            <person name="Ma J."/>
        </authorList>
    </citation>
    <scope>NUCLEOTIDE SEQUENCE [LARGE SCALE GENOMIC DNA]</scope>
    <source>
        <strain evidence="4">KCTC 32255</strain>
    </source>
</reference>
<name>A0ABW2C5W0_9PSEU</name>
<dbReference type="InterPro" id="IPR002509">
    <property type="entry name" value="NODB_dom"/>
</dbReference>
<dbReference type="SUPFAM" id="SSF88713">
    <property type="entry name" value="Glycoside hydrolase/deacetylase"/>
    <property type="match status" value="1"/>
</dbReference>
<proteinExistence type="predicted"/>
<evidence type="ECO:0000313" key="3">
    <source>
        <dbReference type="EMBL" id="MFC6870523.1"/>
    </source>
</evidence>
<evidence type="ECO:0000313" key="4">
    <source>
        <dbReference type="Proteomes" id="UP001596337"/>
    </source>
</evidence>
<dbReference type="PANTHER" id="PTHR47561">
    <property type="entry name" value="POLYSACCHARIDE DEACETYLASE FAMILY PROTEIN (AFU_ORTHOLOGUE AFUA_6G05030)"/>
    <property type="match status" value="1"/>
</dbReference>
<feature type="region of interest" description="Disordered" evidence="1">
    <location>
        <begin position="1"/>
        <end position="23"/>
    </location>
</feature>
<evidence type="ECO:0000256" key="1">
    <source>
        <dbReference type="SAM" id="MobiDB-lite"/>
    </source>
</evidence>
<dbReference type="RefSeq" id="WP_345402460.1">
    <property type="nucleotide sequence ID" value="NZ_BAABLA010000110.1"/>
</dbReference>
<dbReference type="InterPro" id="IPR011330">
    <property type="entry name" value="Glyco_hydro/deAcase_b/a-brl"/>
</dbReference>